<evidence type="ECO:0000256" key="9">
    <source>
        <dbReference type="ARBA" id="ARBA00029821"/>
    </source>
</evidence>
<dbReference type="InterPro" id="IPR025789">
    <property type="entry name" value="DOT1_dom"/>
</dbReference>
<organism evidence="14">
    <name type="scientific">Notodromas monacha</name>
    <dbReference type="NCBI Taxonomy" id="399045"/>
    <lineage>
        <taxon>Eukaryota</taxon>
        <taxon>Metazoa</taxon>
        <taxon>Ecdysozoa</taxon>
        <taxon>Arthropoda</taxon>
        <taxon>Crustacea</taxon>
        <taxon>Oligostraca</taxon>
        <taxon>Ostracoda</taxon>
        <taxon>Podocopa</taxon>
        <taxon>Podocopida</taxon>
        <taxon>Cypridocopina</taxon>
        <taxon>Cypridoidea</taxon>
        <taxon>Cyprididae</taxon>
        <taxon>Notodromas</taxon>
    </lineage>
</organism>
<dbReference type="GO" id="GO:0035097">
    <property type="term" value="C:histone methyltransferase complex"/>
    <property type="evidence" value="ECO:0007669"/>
    <property type="project" value="UniProtKB-ARBA"/>
</dbReference>
<feature type="region of interest" description="Disordered" evidence="12">
    <location>
        <begin position="503"/>
        <end position="524"/>
    </location>
</feature>
<keyword evidence="8 11" id="KW-0539">Nucleus</keyword>
<dbReference type="Gene3D" id="1.10.260.60">
    <property type="match status" value="1"/>
</dbReference>
<comment type="similarity">
    <text evidence="11">Belongs to the class I-like SAM-binding methyltransferase superfamily. DOT1 family.</text>
</comment>
<keyword evidence="5 11" id="KW-0808">Transferase</keyword>
<feature type="region of interest" description="Disordered" evidence="12">
    <location>
        <begin position="390"/>
        <end position="411"/>
    </location>
</feature>
<reference evidence="14" key="1">
    <citation type="submission" date="2020-11" db="EMBL/GenBank/DDBJ databases">
        <authorList>
            <person name="Tran Van P."/>
        </authorList>
    </citation>
    <scope>NUCLEOTIDE SEQUENCE</scope>
</reference>
<dbReference type="InterPro" id="IPR030445">
    <property type="entry name" value="H3-K79_meTrfase"/>
</dbReference>
<accession>A0A7R9GK53</accession>
<dbReference type="EC" id="2.1.1.360" evidence="2 11"/>
<protein>
    <recommendedName>
        <fullName evidence="3 11">Histone-lysine N-methyltransferase, H3 lysine-79 specific</fullName>
        <ecNumber evidence="2 11">2.1.1.360</ecNumber>
    </recommendedName>
    <alternativeName>
        <fullName evidence="9 11">Histone H3-K79 methyltransferase</fullName>
    </alternativeName>
</protein>
<dbReference type="PANTHER" id="PTHR21451:SF0">
    <property type="entry name" value="HISTONE-LYSINE N-METHYLTRANSFERASE, H3 LYSINE-79 SPECIFIC"/>
    <property type="match status" value="1"/>
</dbReference>
<evidence type="ECO:0000256" key="11">
    <source>
        <dbReference type="RuleBase" id="RU271113"/>
    </source>
</evidence>
<dbReference type="Gene3D" id="3.40.50.150">
    <property type="entry name" value="Vaccinia Virus protein VP39"/>
    <property type="match status" value="1"/>
</dbReference>
<dbReference type="PANTHER" id="PTHR21451">
    <property type="entry name" value="HISTONE H3 METHYLTRANSFERASE"/>
    <property type="match status" value="1"/>
</dbReference>
<evidence type="ECO:0000256" key="7">
    <source>
        <dbReference type="ARBA" id="ARBA00022853"/>
    </source>
</evidence>
<dbReference type="Proteomes" id="UP000678499">
    <property type="component" value="Unassembled WGS sequence"/>
</dbReference>
<keyword evidence="7 11" id="KW-0156">Chromatin regulator</keyword>
<evidence type="ECO:0000256" key="1">
    <source>
        <dbReference type="ARBA" id="ARBA00004123"/>
    </source>
</evidence>
<name>A0A7R9GK53_9CRUS</name>
<dbReference type="EMBL" id="OA889445">
    <property type="protein sequence ID" value="CAD7284235.1"/>
    <property type="molecule type" value="Genomic_DNA"/>
</dbReference>
<evidence type="ECO:0000256" key="12">
    <source>
        <dbReference type="SAM" id="MobiDB-lite"/>
    </source>
</evidence>
<dbReference type="EMBL" id="CAJPEX010007408">
    <property type="protein sequence ID" value="CAG0924387.1"/>
    <property type="molecule type" value="Genomic_DNA"/>
</dbReference>
<evidence type="ECO:0000313" key="14">
    <source>
        <dbReference type="EMBL" id="CAD7284235.1"/>
    </source>
</evidence>
<dbReference type="PROSITE" id="PS51569">
    <property type="entry name" value="DOT1"/>
    <property type="match status" value="1"/>
</dbReference>
<evidence type="ECO:0000259" key="13">
    <source>
        <dbReference type="PROSITE" id="PS51569"/>
    </source>
</evidence>
<dbReference type="Pfam" id="PF08123">
    <property type="entry name" value="DOT1"/>
    <property type="match status" value="1"/>
</dbReference>
<evidence type="ECO:0000256" key="5">
    <source>
        <dbReference type="ARBA" id="ARBA00022679"/>
    </source>
</evidence>
<evidence type="ECO:0000256" key="3">
    <source>
        <dbReference type="ARBA" id="ARBA00020987"/>
    </source>
</evidence>
<evidence type="ECO:0000313" key="15">
    <source>
        <dbReference type="Proteomes" id="UP000678499"/>
    </source>
</evidence>
<comment type="subcellular location">
    <subcellularLocation>
        <location evidence="1 11">Nucleus</location>
    </subcellularLocation>
</comment>
<dbReference type="GO" id="GO:0032259">
    <property type="term" value="P:methylation"/>
    <property type="evidence" value="ECO:0007669"/>
    <property type="project" value="UniProtKB-KW"/>
</dbReference>
<dbReference type="OrthoDB" id="443402at2759"/>
<dbReference type="InterPro" id="IPR029063">
    <property type="entry name" value="SAM-dependent_MTases_sf"/>
</dbReference>
<keyword evidence="6 11" id="KW-0949">S-adenosyl-L-methionine</keyword>
<feature type="domain" description="DOT1" evidence="13">
    <location>
        <begin position="20"/>
        <end position="337"/>
    </location>
</feature>
<gene>
    <name evidence="14" type="ORF">NMOB1V02_LOCUS11842</name>
</gene>
<dbReference type="AlphaFoldDB" id="A0A7R9GK53"/>
<evidence type="ECO:0000256" key="10">
    <source>
        <dbReference type="ARBA" id="ARBA00047770"/>
    </source>
</evidence>
<dbReference type="GO" id="GO:0140956">
    <property type="term" value="F:histone H3K79 trimethyltransferase activity"/>
    <property type="evidence" value="ECO:0007669"/>
    <property type="project" value="UniProtKB-EC"/>
</dbReference>
<dbReference type="SUPFAM" id="SSF53335">
    <property type="entry name" value="S-adenosyl-L-methionine-dependent methyltransferases"/>
    <property type="match status" value="1"/>
</dbReference>
<keyword evidence="4 11" id="KW-0489">Methyltransferase</keyword>
<evidence type="ECO:0000256" key="8">
    <source>
        <dbReference type="ARBA" id="ARBA00023242"/>
    </source>
</evidence>
<dbReference type="GO" id="GO:0006281">
    <property type="term" value="P:DNA repair"/>
    <property type="evidence" value="ECO:0007669"/>
    <property type="project" value="TreeGrafter"/>
</dbReference>
<sequence length="602" mass="66457">MASQDEPKKYLRLNSPAGGEAKVYEWPLIRTPNYDESQDLVATIELVFDEVYKNNVHNITTRNNIIAKMPSSDYEEMRSMCDRFNKLVKAMHGMYMGTTLDPLCENPPSSKILNAIITKVYRASVSNPERLNCYTAFTPSVYGETKFETIEKMLECISLDENSVVIDLGSGVGQVVLQIAASARVKMVYGIEKEEIPNTYAQAMDRNFRTWMNWFGFKYSPFELIAGDFLHEEHRTKITSSKLIFVNNYVFGAEVDNALKKIFEGCEHGTAIVSSVAFGKCTNNRPNSRNVQDLGVLLDTKKVPPIIGEVSWTDKPVKYFVQFIDLVRLNAYFEDQQKRVKLVRMKHEMSRSPPQVNTPASKRGRRRAAIAGAVKTAAASANLSFSREVSAAPPITHNDQSKPGEGCKDEPLLDATELDEKPSFLEDSDEGSVAKVHKAELLENVAQLEQRKKEAEEQKASGPRFSVPVMSLPNFTNFKENTPPVQKKNPLLPPVVPLSNPAAAAANGGSSRHGGVLPPASSIGRQDYPLVPDLGRIDEKNPTKLAHKIVEQGRIEQSLLMTKAAPPAGGGGARTNVKGGSLPLAPALDMSYPSDRVQSIIT</sequence>
<comment type="miscellaneous">
    <text evidence="11">In contrast to other lysine histone methyltransferases, it does not contain a SET domain, suggesting the existence of another mechanism for methylation of lysine residues of histones.</text>
</comment>
<dbReference type="GO" id="GO:0000077">
    <property type="term" value="P:DNA damage checkpoint signaling"/>
    <property type="evidence" value="ECO:0007669"/>
    <property type="project" value="TreeGrafter"/>
</dbReference>
<evidence type="ECO:0000256" key="6">
    <source>
        <dbReference type="ARBA" id="ARBA00022691"/>
    </source>
</evidence>
<feature type="region of interest" description="Disordered" evidence="12">
    <location>
        <begin position="344"/>
        <end position="366"/>
    </location>
</feature>
<feature type="compositionally biased region" description="Basic and acidic residues" evidence="12">
    <location>
        <begin position="399"/>
        <end position="411"/>
    </location>
</feature>
<keyword evidence="15" id="KW-1185">Reference proteome</keyword>
<proteinExistence type="inferred from homology"/>
<dbReference type="FunFam" id="3.40.50.150:FF:000033">
    <property type="entry name" value="Histone-lysine N-methyltransferase, H3 lysine-79 specific"/>
    <property type="match status" value="1"/>
</dbReference>
<evidence type="ECO:0000256" key="4">
    <source>
        <dbReference type="ARBA" id="ARBA00022603"/>
    </source>
</evidence>
<comment type="catalytic activity">
    <reaction evidence="10 11">
        <text>L-lysyl(79)-[histone H3] + 3 S-adenosyl-L-methionine = N(6),N(6),N(6)-trimethyl-L-lysyl(79)-[histone H3] + 3 S-adenosyl-L-homocysteine + 3 H(+)</text>
        <dbReference type="Rhea" id="RHEA:60328"/>
        <dbReference type="Rhea" id="RHEA-COMP:15549"/>
        <dbReference type="Rhea" id="RHEA-COMP:15552"/>
        <dbReference type="ChEBI" id="CHEBI:15378"/>
        <dbReference type="ChEBI" id="CHEBI:29969"/>
        <dbReference type="ChEBI" id="CHEBI:57856"/>
        <dbReference type="ChEBI" id="CHEBI:59789"/>
        <dbReference type="ChEBI" id="CHEBI:61961"/>
        <dbReference type="EC" id="2.1.1.360"/>
    </reaction>
</comment>
<evidence type="ECO:0000256" key="2">
    <source>
        <dbReference type="ARBA" id="ARBA00012190"/>
    </source>
</evidence>
<feature type="non-terminal residue" evidence="14">
    <location>
        <position position="602"/>
    </location>
</feature>
<comment type="function">
    <text evidence="11">Histone methyltransferase that specifically trimethylates histone H3 to form H3K79me3. This methylation is required for telomere silencing and for the pachytene checkpoint during the meiotic cell cycle by allowing the recruitment of RAD9 to double strand breaks. Nucleosomes are preferred as substrate compared to free histone.</text>
</comment>